<protein>
    <submittedName>
        <fullName evidence="1">Uncharacterized protein</fullName>
    </submittedName>
</protein>
<accession>A0AAQ1GNM4</accession>
<evidence type="ECO:0000313" key="2">
    <source>
        <dbReference type="Proteomes" id="UP000183529"/>
    </source>
</evidence>
<comment type="caution">
    <text evidence="1">The sequence shown here is derived from an EMBL/GenBank/DDBJ whole genome shotgun (WGS) entry which is preliminary data.</text>
</comment>
<gene>
    <name evidence="1" type="ORF">SAMN05216550_12658</name>
</gene>
<name>A0AAQ1GNM4_9BURK</name>
<sequence length="70" mass="8211">MVIVDFGEAVQAWRYRIMRSRPMIKWSRSLRGTLNGSEYVFAITQGRGRCYAYFKWEGELISFALENNPS</sequence>
<dbReference type="EMBL" id="FNZM01000026">
    <property type="protein sequence ID" value="SEK14071.1"/>
    <property type="molecule type" value="Genomic_DNA"/>
</dbReference>
<proteinExistence type="predicted"/>
<evidence type="ECO:0000313" key="1">
    <source>
        <dbReference type="EMBL" id="SEK14071.1"/>
    </source>
</evidence>
<organism evidence="1 2">
    <name type="scientific">Paraburkholderia tropica</name>
    <dbReference type="NCBI Taxonomy" id="92647"/>
    <lineage>
        <taxon>Bacteria</taxon>
        <taxon>Pseudomonadati</taxon>
        <taxon>Pseudomonadota</taxon>
        <taxon>Betaproteobacteria</taxon>
        <taxon>Burkholderiales</taxon>
        <taxon>Burkholderiaceae</taxon>
        <taxon>Paraburkholderia</taxon>
    </lineage>
</organism>
<dbReference type="Proteomes" id="UP000183529">
    <property type="component" value="Unassembled WGS sequence"/>
</dbReference>
<dbReference type="AlphaFoldDB" id="A0AAQ1GNM4"/>
<reference evidence="1 2" key="1">
    <citation type="submission" date="2016-10" db="EMBL/GenBank/DDBJ databases">
        <authorList>
            <person name="Varghese N."/>
            <person name="Submissions S."/>
        </authorList>
    </citation>
    <scope>NUCLEOTIDE SEQUENCE [LARGE SCALE GENOMIC DNA]</scope>
    <source>
        <strain evidence="1 2">LMG 22274</strain>
    </source>
</reference>